<gene>
    <name evidence="1" type="ORF">CBF29_04985</name>
</gene>
<keyword evidence="2" id="KW-1185">Reference proteome</keyword>
<accession>A0A430AYA5</accession>
<protein>
    <submittedName>
        <fullName evidence="1">Uncharacterized protein</fullName>
    </submittedName>
</protein>
<evidence type="ECO:0000313" key="2">
    <source>
        <dbReference type="Proteomes" id="UP000287605"/>
    </source>
</evidence>
<dbReference type="EMBL" id="NGKA01000006">
    <property type="protein sequence ID" value="RSU13026.1"/>
    <property type="molecule type" value="Genomic_DNA"/>
</dbReference>
<dbReference type="RefSeq" id="WP_126808019.1">
    <property type="nucleotide sequence ID" value="NZ_NGKA01000006.1"/>
</dbReference>
<comment type="caution">
    <text evidence="1">The sequence shown here is derived from an EMBL/GenBank/DDBJ whole genome shotgun (WGS) entry which is preliminary data.</text>
</comment>
<dbReference type="Proteomes" id="UP000287605">
    <property type="component" value="Unassembled WGS sequence"/>
</dbReference>
<dbReference type="OrthoDB" id="2189078at2"/>
<proteinExistence type="predicted"/>
<evidence type="ECO:0000313" key="1">
    <source>
        <dbReference type="EMBL" id="RSU13026.1"/>
    </source>
</evidence>
<sequence>MVKPQEVNSPKEKLEVITIIEDGTVTGKGYSFAKVKWKGRDAHAIRYDGDNDNDKGFPTSGRGYHPAWFILPDAVAHPYLKDLIAQKHFVEQLEKYF</sequence>
<organism evidence="1 2">
    <name type="scientific">Vagococcus elongatus</name>
    <dbReference type="NCBI Taxonomy" id="180344"/>
    <lineage>
        <taxon>Bacteria</taxon>
        <taxon>Bacillati</taxon>
        <taxon>Bacillota</taxon>
        <taxon>Bacilli</taxon>
        <taxon>Lactobacillales</taxon>
        <taxon>Enterococcaceae</taxon>
        <taxon>Vagococcus</taxon>
    </lineage>
</organism>
<dbReference type="AlphaFoldDB" id="A0A430AYA5"/>
<name>A0A430AYA5_9ENTE</name>
<reference evidence="1 2" key="1">
    <citation type="submission" date="2017-05" db="EMBL/GenBank/DDBJ databases">
        <title>Vagococcus spp. assemblies.</title>
        <authorList>
            <person name="Gulvik C.A."/>
        </authorList>
    </citation>
    <scope>NUCLEOTIDE SEQUENCE [LARGE SCALE GENOMIC DNA]</scope>
    <source>
        <strain evidence="1 2">CCUG 51432</strain>
    </source>
</reference>